<organism evidence="2 3">
    <name type="scientific">Anopheles epiroticus</name>
    <dbReference type="NCBI Taxonomy" id="199890"/>
    <lineage>
        <taxon>Eukaryota</taxon>
        <taxon>Metazoa</taxon>
        <taxon>Ecdysozoa</taxon>
        <taxon>Arthropoda</taxon>
        <taxon>Hexapoda</taxon>
        <taxon>Insecta</taxon>
        <taxon>Pterygota</taxon>
        <taxon>Neoptera</taxon>
        <taxon>Endopterygota</taxon>
        <taxon>Diptera</taxon>
        <taxon>Nematocera</taxon>
        <taxon>Culicoidea</taxon>
        <taxon>Culicidae</taxon>
        <taxon>Anophelinae</taxon>
        <taxon>Anopheles</taxon>
    </lineage>
</organism>
<reference evidence="3" key="1">
    <citation type="submission" date="2013-03" db="EMBL/GenBank/DDBJ databases">
        <title>The Genome Sequence of Anopheles epiroticus epiroticus2.</title>
        <authorList>
            <consortium name="The Broad Institute Genomics Platform"/>
            <person name="Neafsey D.E."/>
            <person name="Howell P."/>
            <person name="Walker B."/>
            <person name="Young S.K."/>
            <person name="Zeng Q."/>
            <person name="Gargeya S."/>
            <person name="Fitzgerald M."/>
            <person name="Haas B."/>
            <person name="Abouelleil A."/>
            <person name="Allen A.W."/>
            <person name="Alvarado L."/>
            <person name="Arachchi H.M."/>
            <person name="Berlin A.M."/>
            <person name="Chapman S.B."/>
            <person name="Gainer-Dewar J."/>
            <person name="Goldberg J."/>
            <person name="Griggs A."/>
            <person name="Gujja S."/>
            <person name="Hansen M."/>
            <person name="Howarth C."/>
            <person name="Imamovic A."/>
            <person name="Ireland A."/>
            <person name="Larimer J."/>
            <person name="McCowan C."/>
            <person name="Murphy C."/>
            <person name="Pearson M."/>
            <person name="Poon T.W."/>
            <person name="Priest M."/>
            <person name="Roberts A."/>
            <person name="Saif S."/>
            <person name="Shea T."/>
            <person name="Sisk P."/>
            <person name="Sykes S."/>
            <person name="Wortman J."/>
            <person name="Nusbaum C."/>
            <person name="Birren B."/>
        </authorList>
    </citation>
    <scope>NUCLEOTIDE SEQUENCE [LARGE SCALE GENOMIC DNA]</scope>
    <source>
        <strain evidence="3">Epiroticus2</strain>
    </source>
</reference>
<accession>A0A182NZN4</accession>
<reference evidence="2" key="2">
    <citation type="submission" date="2020-05" db="UniProtKB">
        <authorList>
            <consortium name="EnsemblMetazoa"/>
        </authorList>
    </citation>
    <scope>IDENTIFICATION</scope>
    <source>
        <strain evidence="2">Epiroticus2</strain>
    </source>
</reference>
<dbReference type="Proteomes" id="UP000075885">
    <property type="component" value="Unassembled WGS sequence"/>
</dbReference>
<name>A0A182NZN4_9DIPT</name>
<sequence>MERRKRRNEGTVEPYSPATNWTSSRRPSKKRTIRMCTPGKCFPSKRISQRTGYK</sequence>
<keyword evidence="3" id="KW-1185">Reference proteome</keyword>
<protein>
    <submittedName>
        <fullName evidence="2">Uncharacterized protein</fullName>
    </submittedName>
</protein>
<dbReference type="VEuPathDB" id="VectorBase:AEPI000115"/>
<evidence type="ECO:0000256" key="1">
    <source>
        <dbReference type="SAM" id="MobiDB-lite"/>
    </source>
</evidence>
<evidence type="ECO:0000313" key="3">
    <source>
        <dbReference type="Proteomes" id="UP000075885"/>
    </source>
</evidence>
<feature type="region of interest" description="Disordered" evidence="1">
    <location>
        <begin position="1"/>
        <end position="54"/>
    </location>
</feature>
<dbReference type="AlphaFoldDB" id="A0A182NZN4"/>
<evidence type="ECO:0000313" key="2">
    <source>
        <dbReference type="EnsemblMetazoa" id="AEPI000115-PA"/>
    </source>
</evidence>
<dbReference type="EnsemblMetazoa" id="AEPI000115-RA">
    <property type="protein sequence ID" value="AEPI000115-PA"/>
    <property type="gene ID" value="AEPI000115"/>
</dbReference>
<proteinExistence type="predicted"/>